<reference evidence="9 10" key="1">
    <citation type="submission" date="2017-09" db="EMBL/GenBank/DDBJ databases">
        <title>Depth-based differentiation of microbial function through sediment-hosted aquifers and enrichment of novel symbionts in the deep terrestrial subsurface.</title>
        <authorList>
            <person name="Probst A.J."/>
            <person name="Ladd B."/>
            <person name="Jarett J.K."/>
            <person name="Geller-Mcgrath D.E."/>
            <person name="Sieber C.M."/>
            <person name="Emerson J.B."/>
            <person name="Anantharaman K."/>
            <person name="Thomas B.C."/>
            <person name="Malmstrom R."/>
            <person name="Stieglmeier M."/>
            <person name="Klingl A."/>
            <person name="Woyke T."/>
            <person name="Ryan C.M."/>
            <person name="Banfield J.F."/>
        </authorList>
    </citation>
    <scope>NUCLEOTIDE SEQUENCE [LARGE SCALE GENOMIC DNA]</scope>
    <source>
        <strain evidence="9">CG11_big_fil_rev_8_21_14_0_20_43_10</strain>
    </source>
</reference>
<protein>
    <recommendedName>
        <fullName evidence="8">Bacterial sugar transferase domain-containing protein</fullName>
    </recommendedName>
</protein>
<evidence type="ECO:0000256" key="1">
    <source>
        <dbReference type="ARBA" id="ARBA00004141"/>
    </source>
</evidence>
<dbReference type="PANTHER" id="PTHR30576:SF0">
    <property type="entry name" value="UNDECAPRENYL-PHOSPHATE N-ACETYLGALACTOSAMINYL 1-PHOSPHATE TRANSFERASE-RELATED"/>
    <property type="match status" value="1"/>
</dbReference>
<dbReference type="AlphaFoldDB" id="A0A2H0PYM6"/>
<evidence type="ECO:0000256" key="2">
    <source>
        <dbReference type="ARBA" id="ARBA00006464"/>
    </source>
</evidence>
<accession>A0A2H0PYM6</accession>
<keyword evidence="3" id="KW-0808">Transferase</keyword>
<keyword evidence="4 7" id="KW-0812">Transmembrane</keyword>
<comment type="subcellular location">
    <subcellularLocation>
        <location evidence="1">Membrane</location>
        <topology evidence="1">Multi-pass membrane protein</topology>
    </subcellularLocation>
</comment>
<gene>
    <name evidence="9" type="ORF">COV41_00640</name>
</gene>
<dbReference type="InterPro" id="IPR003362">
    <property type="entry name" value="Bact_transf"/>
</dbReference>
<feature type="domain" description="Bacterial sugar transferase" evidence="8">
    <location>
        <begin position="309"/>
        <end position="491"/>
    </location>
</feature>
<dbReference type="InterPro" id="IPR017475">
    <property type="entry name" value="EPS_sugar_tfrase"/>
</dbReference>
<feature type="transmembrane region" description="Helical" evidence="7">
    <location>
        <begin position="59"/>
        <end position="84"/>
    </location>
</feature>
<feature type="transmembrane region" description="Helical" evidence="7">
    <location>
        <begin position="161"/>
        <end position="179"/>
    </location>
</feature>
<evidence type="ECO:0000256" key="3">
    <source>
        <dbReference type="ARBA" id="ARBA00022679"/>
    </source>
</evidence>
<evidence type="ECO:0000256" key="4">
    <source>
        <dbReference type="ARBA" id="ARBA00022692"/>
    </source>
</evidence>
<keyword evidence="5 7" id="KW-1133">Transmembrane helix</keyword>
<dbReference type="PANTHER" id="PTHR30576">
    <property type="entry name" value="COLANIC BIOSYNTHESIS UDP-GLUCOSE LIPID CARRIER TRANSFERASE"/>
    <property type="match status" value="1"/>
</dbReference>
<feature type="transmembrane region" description="Helical" evidence="7">
    <location>
        <begin position="315"/>
        <end position="337"/>
    </location>
</feature>
<dbReference type="GO" id="GO:0016780">
    <property type="term" value="F:phosphotransferase activity, for other substituted phosphate groups"/>
    <property type="evidence" value="ECO:0007669"/>
    <property type="project" value="TreeGrafter"/>
</dbReference>
<feature type="transmembrane region" description="Helical" evidence="7">
    <location>
        <begin position="29"/>
        <end position="47"/>
    </location>
</feature>
<keyword evidence="6 7" id="KW-0472">Membrane</keyword>
<evidence type="ECO:0000256" key="7">
    <source>
        <dbReference type="SAM" id="Phobius"/>
    </source>
</evidence>
<dbReference type="Proteomes" id="UP000236846">
    <property type="component" value="Unassembled WGS sequence"/>
</dbReference>
<dbReference type="NCBIfam" id="TIGR03025">
    <property type="entry name" value="EPS_sugtrans"/>
    <property type="match status" value="1"/>
</dbReference>
<evidence type="ECO:0000256" key="5">
    <source>
        <dbReference type="ARBA" id="ARBA00022989"/>
    </source>
</evidence>
<organism evidence="9 10">
    <name type="scientific">Candidatus Brennerbacteria bacterium CG11_big_fil_rev_8_21_14_0_20_43_10</name>
    <dbReference type="NCBI Taxonomy" id="1974523"/>
    <lineage>
        <taxon>Bacteria</taxon>
        <taxon>Candidatus Brenneribacteriota</taxon>
    </lineage>
</organism>
<name>A0A2H0PYM6_9BACT</name>
<dbReference type="EMBL" id="PCXE01000013">
    <property type="protein sequence ID" value="PIR26814.1"/>
    <property type="molecule type" value="Genomic_DNA"/>
</dbReference>
<comment type="caution">
    <text evidence="9">The sequence shown here is derived from an EMBL/GenBank/DDBJ whole genome shotgun (WGS) entry which is preliminary data.</text>
</comment>
<comment type="similarity">
    <text evidence="2">Belongs to the bacterial sugar transferase family.</text>
</comment>
<feature type="transmembrane region" description="Helical" evidence="7">
    <location>
        <begin position="90"/>
        <end position="115"/>
    </location>
</feature>
<evidence type="ECO:0000256" key="6">
    <source>
        <dbReference type="ARBA" id="ARBA00023136"/>
    </source>
</evidence>
<evidence type="ECO:0000259" key="8">
    <source>
        <dbReference type="Pfam" id="PF02397"/>
    </source>
</evidence>
<dbReference type="GO" id="GO:0016020">
    <property type="term" value="C:membrane"/>
    <property type="evidence" value="ECO:0007669"/>
    <property type="project" value="UniProtKB-SubCell"/>
</dbReference>
<sequence length="502" mass="57883">MRSAKPNNGSQRNERENAYGILFQKSNELCHIVICLLFYLSIVPYKRMIYNTSTIMKRVLVLIFGDAAVYWLSLFFTLLIRWGISKFLPILVMHILPFGILMLFFMAVCYAMQLYTLGSYNARKIDWLVPTIASLFMFLLGASSFLYFYSRINPQFSPRGTLLLFWVIFSLLFIIWRMVAETTLETNLRERVLIVGSSPECKRIIRVLETHPEYGIQPITANVETDTCSETIYAIAVREKVQTIVTTPELFTQMFNALPQSIESPRIKMLDAQTFYEQKLGRIFLDDPRVAWNLIASLEEKPRTIDIFKTASEQCVACVCAVVCIPLYIIIALLVALTSRGGILYSQKRAGEHGMVFSLYKFRTMVQNAEQHGPQWAEPHDSRVTRIGNLLRYTHLDELPQLFNIMLGNLSFVGPRPERPEFVSQLQTRIPLYALRHTVKPGITGWAQLNYPYGASLEDAKEKLEYDLYYLKHQSLLLDASIVLKTARRFFQNPEQKNAREI</sequence>
<feature type="transmembrane region" description="Helical" evidence="7">
    <location>
        <begin position="127"/>
        <end position="149"/>
    </location>
</feature>
<dbReference type="Pfam" id="PF02397">
    <property type="entry name" value="Bac_transf"/>
    <property type="match status" value="1"/>
</dbReference>
<evidence type="ECO:0000313" key="10">
    <source>
        <dbReference type="Proteomes" id="UP000236846"/>
    </source>
</evidence>
<evidence type="ECO:0000313" key="9">
    <source>
        <dbReference type="EMBL" id="PIR26814.1"/>
    </source>
</evidence>
<proteinExistence type="inferred from homology"/>